<name>A0ABV6HM54_9SPHI</name>
<gene>
    <name evidence="4" type="ORF">ACFFI0_16790</name>
</gene>
<evidence type="ECO:0000313" key="4">
    <source>
        <dbReference type="EMBL" id="MFC0319983.1"/>
    </source>
</evidence>
<dbReference type="Gene3D" id="3.40.50.2300">
    <property type="match status" value="1"/>
</dbReference>
<dbReference type="SMART" id="SM00850">
    <property type="entry name" value="LytTR"/>
    <property type="match status" value="1"/>
</dbReference>
<feature type="domain" description="Response regulatory" evidence="2">
    <location>
        <begin position="4"/>
        <end position="115"/>
    </location>
</feature>
<reference evidence="4 5" key="1">
    <citation type="submission" date="2024-09" db="EMBL/GenBank/DDBJ databases">
        <authorList>
            <person name="Sun Q."/>
            <person name="Mori K."/>
        </authorList>
    </citation>
    <scope>NUCLEOTIDE SEQUENCE [LARGE SCALE GENOMIC DNA]</scope>
    <source>
        <strain evidence="4 5">CCM 7765</strain>
    </source>
</reference>
<dbReference type="InterPro" id="IPR046947">
    <property type="entry name" value="LytR-like"/>
</dbReference>
<dbReference type="Proteomes" id="UP001589774">
    <property type="component" value="Unassembled WGS sequence"/>
</dbReference>
<dbReference type="Gene3D" id="2.40.50.1020">
    <property type="entry name" value="LytTr DNA-binding domain"/>
    <property type="match status" value="1"/>
</dbReference>
<evidence type="ECO:0000259" key="3">
    <source>
        <dbReference type="PROSITE" id="PS50930"/>
    </source>
</evidence>
<evidence type="ECO:0000259" key="2">
    <source>
        <dbReference type="PROSITE" id="PS50110"/>
    </source>
</evidence>
<dbReference type="InterPro" id="IPR007492">
    <property type="entry name" value="LytTR_DNA-bd_dom"/>
</dbReference>
<proteinExistence type="predicted"/>
<dbReference type="RefSeq" id="WP_013667462.1">
    <property type="nucleotide sequence ID" value="NZ_JBHLWO010000002.1"/>
</dbReference>
<dbReference type="PROSITE" id="PS50110">
    <property type="entry name" value="RESPONSE_REGULATORY"/>
    <property type="match status" value="1"/>
</dbReference>
<dbReference type="SUPFAM" id="SSF52172">
    <property type="entry name" value="CheY-like"/>
    <property type="match status" value="1"/>
</dbReference>
<sequence>MSISCIIVDDEPIARDIIKDHLEKLPDFEIKDLCINAMEAYEALYTQQIDVMFLDIQMPRIAGTEFLRSLRNPPYVVFTTAYPQFAVEGFDLNSVDYLVKPITFDRFLQAAQKLRERMATRTVNLETDSERTFIFIKQNNKLIRVNFEEIVYVEAQRDFSMVHLANGTTMMMSMNIGMVETLLPQAIFLRIHRSYIVQLVKIKAITGNLAKTDLIDLPIGPNYREILLQKLNISY</sequence>
<protein>
    <submittedName>
        <fullName evidence="4">LytR/AlgR family response regulator transcription factor</fullName>
    </submittedName>
</protein>
<evidence type="ECO:0000313" key="5">
    <source>
        <dbReference type="Proteomes" id="UP001589774"/>
    </source>
</evidence>
<dbReference type="InterPro" id="IPR001789">
    <property type="entry name" value="Sig_transdc_resp-reg_receiver"/>
</dbReference>
<organism evidence="4 5">
    <name type="scientific">Olivibacter oleidegradans</name>
    <dbReference type="NCBI Taxonomy" id="760123"/>
    <lineage>
        <taxon>Bacteria</taxon>
        <taxon>Pseudomonadati</taxon>
        <taxon>Bacteroidota</taxon>
        <taxon>Sphingobacteriia</taxon>
        <taxon>Sphingobacteriales</taxon>
        <taxon>Sphingobacteriaceae</taxon>
        <taxon>Olivibacter</taxon>
    </lineage>
</organism>
<dbReference type="Pfam" id="PF04397">
    <property type="entry name" value="LytTR"/>
    <property type="match status" value="1"/>
</dbReference>
<feature type="modified residue" description="4-aspartylphosphate" evidence="1">
    <location>
        <position position="55"/>
    </location>
</feature>
<accession>A0ABV6HM54</accession>
<feature type="domain" description="HTH LytTR-type" evidence="3">
    <location>
        <begin position="134"/>
        <end position="205"/>
    </location>
</feature>
<dbReference type="InterPro" id="IPR011006">
    <property type="entry name" value="CheY-like_superfamily"/>
</dbReference>
<dbReference type="Pfam" id="PF00072">
    <property type="entry name" value="Response_reg"/>
    <property type="match status" value="1"/>
</dbReference>
<keyword evidence="5" id="KW-1185">Reference proteome</keyword>
<dbReference type="PANTHER" id="PTHR37299">
    <property type="entry name" value="TRANSCRIPTIONAL REGULATOR-RELATED"/>
    <property type="match status" value="1"/>
</dbReference>
<evidence type="ECO:0000256" key="1">
    <source>
        <dbReference type="PROSITE-ProRule" id="PRU00169"/>
    </source>
</evidence>
<comment type="caution">
    <text evidence="4">The sequence shown here is derived from an EMBL/GenBank/DDBJ whole genome shotgun (WGS) entry which is preliminary data.</text>
</comment>
<keyword evidence="1" id="KW-0597">Phosphoprotein</keyword>
<dbReference type="PROSITE" id="PS50930">
    <property type="entry name" value="HTH_LYTTR"/>
    <property type="match status" value="1"/>
</dbReference>
<dbReference type="SMART" id="SM00448">
    <property type="entry name" value="REC"/>
    <property type="match status" value="1"/>
</dbReference>
<dbReference type="EMBL" id="JBHLWO010000002">
    <property type="protein sequence ID" value="MFC0319983.1"/>
    <property type="molecule type" value="Genomic_DNA"/>
</dbReference>
<dbReference type="PANTHER" id="PTHR37299:SF1">
    <property type="entry name" value="STAGE 0 SPORULATION PROTEIN A HOMOLOG"/>
    <property type="match status" value="1"/>
</dbReference>